<sequence>MQDSYAEKLDWVLSQVETSLLASNFCTHTILGAAIGGHRPITFDLYCEIYRQLQKNPIDIRLEDENYKIRLLVRNSLSDDRRIQLKNLMKNLSSKMRSDQLWSVVNRFHGKRTNRELKYELK</sequence>
<name>A0A815FBD0_9BILA</name>
<dbReference type="Proteomes" id="UP000682733">
    <property type="component" value="Unassembled WGS sequence"/>
</dbReference>
<dbReference type="EMBL" id="CAJOBC010049226">
    <property type="protein sequence ID" value="CAF4171970.1"/>
    <property type="molecule type" value="Genomic_DNA"/>
</dbReference>
<dbReference type="EMBL" id="CAJOBA010008259">
    <property type="protein sequence ID" value="CAF3824113.1"/>
    <property type="molecule type" value="Genomic_DNA"/>
</dbReference>
<proteinExistence type="predicted"/>
<accession>A0A815FBD0</accession>
<dbReference type="AlphaFoldDB" id="A0A815FBD0"/>
<evidence type="ECO:0000313" key="2">
    <source>
        <dbReference type="EMBL" id="CAF1323864.1"/>
    </source>
</evidence>
<comment type="caution">
    <text evidence="2">The sequence shown here is derived from an EMBL/GenBank/DDBJ whole genome shotgun (WGS) entry which is preliminary data.</text>
</comment>
<evidence type="ECO:0000313" key="5">
    <source>
        <dbReference type="Proteomes" id="UP000663829"/>
    </source>
</evidence>
<dbReference type="EMBL" id="CAJNOK010008243">
    <property type="protein sequence ID" value="CAF1058185.1"/>
    <property type="molecule type" value="Genomic_DNA"/>
</dbReference>
<dbReference type="EMBL" id="CAJNOQ010013546">
    <property type="protein sequence ID" value="CAF1323864.1"/>
    <property type="molecule type" value="Genomic_DNA"/>
</dbReference>
<protein>
    <submittedName>
        <fullName evidence="2">Uncharacterized protein</fullName>
    </submittedName>
</protein>
<dbReference type="Proteomes" id="UP000663829">
    <property type="component" value="Unassembled WGS sequence"/>
</dbReference>
<keyword evidence="5" id="KW-1185">Reference proteome</keyword>
<evidence type="ECO:0000313" key="3">
    <source>
        <dbReference type="EMBL" id="CAF3824113.1"/>
    </source>
</evidence>
<evidence type="ECO:0000313" key="1">
    <source>
        <dbReference type="EMBL" id="CAF1058185.1"/>
    </source>
</evidence>
<dbReference type="Proteomes" id="UP000677228">
    <property type="component" value="Unassembled WGS sequence"/>
</dbReference>
<reference evidence="2" key="1">
    <citation type="submission" date="2021-02" db="EMBL/GenBank/DDBJ databases">
        <authorList>
            <person name="Nowell W R."/>
        </authorList>
    </citation>
    <scope>NUCLEOTIDE SEQUENCE</scope>
</reference>
<evidence type="ECO:0000313" key="4">
    <source>
        <dbReference type="EMBL" id="CAF4171970.1"/>
    </source>
</evidence>
<dbReference type="Proteomes" id="UP000681722">
    <property type="component" value="Unassembled WGS sequence"/>
</dbReference>
<organism evidence="2 5">
    <name type="scientific">Didymodactylos carnosus</name>
    <dbReference type="NCBI Taxonomy" id="1234261"/>
    <lineage>
        <taxon>Eukaryota</taxon>
        <taxon>Metazoa</taxon>
        <taxon>Spiralia</taxon>
        <taxon>Gnathifera</taxon>
        <taxon>Rotifera</taxon>
        <taxon>Eurotatoria</taxon>
        <taxon>Bdelloidea</taxon>
        <taxon>Philodinida</taxon>
        <taxon>Philodinidae</taxon>
        <taxon>Didymodactylos</taxon>
    </lineage>
</organism>
<gene>
    <name evidence="2" type="ORF">GPM918_LOCUS29608</name>
    <name evidence="1" type="ORF">OVA965_LOCUS17277</name>
    <name evidence="4" type="ORF">SRO942_LOCUS30195</name>
    <name evidence="3" type="ORF">TMI583_LOCUS17289</name>
</gene>